<reference evidence="1" key="1">
    <citation type="submission" date="2023-02" db="EMBL/GenBank/DDBJ databases">
        <title>A novel hydrolase synthesized by Rhodococcus erythropolis HQ is responsible for the detoxification of Zearalenone.</title>
        <authorList>
            <person name="Hu J."/>
            <person name="Xu J."/>
        </authorList>
    </citation>
    <scope>NUCLEOTIDE SEQUENCE</scope>
    <source>
        <strain evidence="1">HQ</strain>
    </source>
</reference>
<gene>
    <name evidence="1" type="ORF">PXH69_21135</name>
</gene>
<protein>
    <submittedName>
        <fullName evidence="1">Uncharacterized protein</fullName>
    </submittedName>
</protein>
<name>A0AAW6LU72_RHOSG</name>
<dbReference type="Proteomes" id="UP001217325">
    <property type="component" value="Unassembled WGS sequence"/>
</dbReference>
<evidence type="ECO:0000313" key="2">
    <source>
        <dbReference type="Proteomes" id="UP001217325"/>
    </source>
</evidence>
<proteinExistence type="predicted"/>
<comment type="caution">
    <text evidence="1">The sequence shown here is derived from an EMBL/GenBank/DDBJ whole genome shotgun (WGS) entry which is preliminary data.</text>
</comment>
<sequence length="112" mass="12160">MSENTIITNADGKRFTVRTVNRNDGYGEDDDIVHEGDDPIIEFYDLDQDPSKFGERGQFVSRYYASTLAHRGAGALPLDGGNPAWTVDAAAMAPVVELAHSVHRSCTDGSCL</sequence>
<dbReference type="EMBL" id="JARDXE010000014">
    <property type="protein sequence ID" value="MDE8647480.1"/>
    <property type="molecule type" value="Genomic_DNA"/>
</dbReference>
<dbReference type="AlphaFoldDB" id="A0AAW6LU72"/>
<dbReference type="RefSeq" id="WP_275232064.1">
    <property type="nucleotide sequence ID" value="NZ_JARDXE010000014.1"/>
</dbReference>
<accession>A0AAW6LU72</accession>
<evidence type="ECO:0000313" key="1">
    <source>
        <dbReference type="EMBL" id="MDE8647480.1"/>
    </source>
</evidence>
<organism evidence="1 2">
    <name type="scientific">Rhodococcus qingshengii</name>
    <dbReference type="NCBI Taxonomy" id="334542"/>
    <lineage>
        <taxon>Bacteria</taxon>
        <taxon>Bacillati</taxon>
        <taxon>Actinomycetota</taxon>
        <taxon>Actinomycetes</taxon>
        <taxon>Mycobacteriales</taxon>
        <taxon>Nocardiaceae</taxon>
        <taxon>Rhodococcus</taxon>
        <taxon>Rhodococcus erythropolis group</taxon>
    </lineage>
</organism>